<dbReference type="Proteomes" id="UP000228920">
    <property type="component" value="Unassembled WGS sequence"/>
</dbReference>
<dbReference type="InterPro" id="IPR029044">
    <property type="entry name" value="Nucleotide-diphossugar_trans"/>
</dbReference>
<evidence type="ECO:0000313" key="3">
    <source>
        <dbReference type="Proteomes" id="UP000228920"/>
    </source>
</evidence>
<gene>
    <name evidence="2" type="ORF">COY32_06925</name>
</gene>
<dbReference type="AlphaFoldDB" id="A0A2M7TES7"/>
<proteinExistence type="predicted"/>
<reference evidence="3" key="1">
    <citation type="submission" date="2017-09" db="EMBL/GenBank/DDBJ databases">
        <title>Depth-based differentiation of microbial function through sediment-hosted aquifers and enrichment of novel symbionts in the deep terrestrial subsurface.</title>
        <authorList>
            <person name="Probst A.J."/>
            <person name="Ladd B."/>
            <person name="Jarett J.K."/>
            <person name="Geller-Mcgrath D.E."/>
            <person name="Sieber C.M.K."/>
            <person name="Emerson J.B."/>
            <person name="Anantharaman K."/>
            <person name="Thomas B.C."/>
            <person name="Malmstrom R."/>
            <person name="Stieglmeier M."/>
            <person name="Klingl A."/>
            <person name="Woyke T."/>
            <person name="Ryan C.M."/>
            <person name="Banfield J.F."/>
        </authorList>
    </citation>
    <scope>NUCLEOTIDE SEQUENCE [LARGE SCALE GENOMIC DNA]</scope>
</reference>
<organism evidence="2 3">
    <name type="scientific">candidate division WWE3 bacterium CG_4_10_14_0_2_um_filter_41_14</name>
    <dbReference type="NCBI Taxonomy" id="1975072"/>
    <lineage>
        <taxon>Bacteria</taxon>
        <taxon>Katanobacteria</taxon>
    </lineage>
</organism>
<evidence type="ECO:0000259" key="1">
    <source>
        <dbReference type="Pfam" id="PF00535"/>
    </source>
</evidence>
<dbReference type="Gene3D" id="3.90.550.10">
    <property type="entry name" value="Spore Coat Polysaccharide Biosynthesis Protein SpsA, Chain A"/>
    <property type="match status" value="1"/>
</dbReference>
<dbReference type="InterPro" id="IPR050834">
    <property type="entry name" value="Glycosyltransf_2"/>
</dbReference>
<evidence type="ECO:0000313" key="2">
    <source>
        <dbReference type="EMBL" id="PIZ44208.1"/>
    </source>
</evidence>
<dbReference type="EMBL" id="PFNL01000191">
    <property type="protein sequence ID" value="PIZ44208.1"/>
    <property type="molecule type" value="Genomic_DNA"/>
</dbReference>
<dbReference type="InterPro" id="IPR001173">
    <property type="entry name" value="Glyco_trans_2-like"/>
</dbReference>
<dbReference type="SUPFAM" id="SSF53448">
    <property type="entry name" value="Nucleotide-diphospho-sugar transferases"/>
    <property type="match status" value="1"/>
</dbReference>
<dbReference type="PANTHER" id="PTHR43685">
    <property type="entry name" value="GLYCOSYLTRANSFERASE"/>
    <property type="match status" value="1"/>
</dbReference>
<protein>
    <recommendedName>
        <fullName evidence="1">Glycosyltransferase 2-like domain-containing protein</fullName>
    </recommendedName>
</protein>
<comment type="caution">
    <text evidence="2">The sequence shown here is derived from an EMBL/GenBank/DDBJ whole genome shotgun (WGS) entry which is preliminary data.</text>
</comment>
<dbReference type="PANTHER" id="PTHR43685:SF2">
    <property type="entry name" value="GLYCOSYLTRANSFERASE 2-LIKE DOMAIN-CONTAINING PROTEIN"/>
    <property type="match status" value="1"/>
</dbReference>
<accession>A0A2M7TES7</accession>
<dbReference type="Pfam" id="PF00535">
    <property type="entry name" value="Glycos_transf_2"/>
    <property type="match status" value="1"/>
</dbReference>
<dbReference type="CDD" id="cd00761">
    <property type="entry name" value="Glyco_tranf_GTA_type"/>
    <property type="match status" value="1"/>
</dbReference>
<name>A0A2M7TES7_UNCKA</name>
<sequence length="374" mass="43548">MSKTQLSVIIPTFNEESSIRNTLLSLLHQYDLDWKLIDPNLYQIIVVDNNSTDQTLPMVKDMIDAFTEHNIYITTENKQGIVPARNHGYALVNNNNELTTPYLASGDADVHFHPQWIATILKTFAQDSPDIISNAGCYPTDFWMKAPTLVEKYLRDVGTIFFNKDTIEYFNLKGKQFKFTEQIFSDFIRPVTDGCFAVTKEAYLRSGGYTEEFWDDEGTKPVHGEGWRLSFVLERINAKFVYSNSASYNSDPRRLLEEPEKFLGNTSYEDMANYRKPAQDLYVHLNQYAKEVNLLPVQHYIIDYYIILKCITRPDLILNNSQYFGTCKDSLYKEIQSWWNERKFFQGKELFVLSKQLGEKYFETIKSSMPEIIV</sequence>
<feature type="domain" description="Glycosyltransferase 2-like" evidence="1">
    <location>
        <begin position="7"/>
        <end position="132"/>
    </location>
</feature>